<feature type="region of interest" description="Disordered" evidence="1">
    <location>
        <begin position="1"/>
        <end position="21"/>
    </location>
</feature>
<sequence length="396" mass="41470">LGNAKVDPLSSGPVANDATDCPVCGKPVPPGNAELHRVACDRAMRNRQLRAAVDGASAAVESAGAVGGKKGSQKKTGVVLGVASNQKSDGSAIKKQQANKKKQQAEAVDNNTEEDFDALLAEFAAMDSVCGYPDCKTPVRTVGHGCAHCAGATVLAISYRKFTAAVRLPERQPGESPSGSATSGPVAPPKSNREAVATGPAASPVGGEAGRHGAVKAAGVCCLCGGVATEKLAIKRRTRRNNFLSINKLTQKAFCCLLHFLFVARRRCAPEVAQNLILNSFAADRSTDLLEVASFASSRLNSKKAAAPQGRKTMTAADVELALVEFANSKPSWPAVRECLSGLRTRGRGAADEADAEDAELEQQRRQQRSQLPTLDDLDDIMNAVVSGTDDKEGEH</sequence>
<organism evidence="2 3">
    <name type="scientific">Macrostomum lignano</name>
    <dbReference type="NCBI Taxonomy" id="282301"/>
    <lineage>
        <taxon>Eukaryota</taxon>
        <taxon>Metazoa</taxon>
        <taxon>Spiralia</taxon>
        <taxon>Lophotrochozoa</taxon>
        <taxon>Platyhelminthes</taxon>
        <taxon>Rhabditophora</taxon>
        <taxon>Macrostomorpha</taxon>
        <taxon>Macrostomida</taxon>
        <taxon>Macrostomidae</taxon>
        <taxon>Macrostomum</taxon>
    </lineage>
</organism>
<protein>
    <submittedName>
        <fullName evidence="3">SUI1 domain-containing protein</fullName>
    </submittedName>
</protein>
<reference evidence="3" key="1">
    <citation type="submission" date="2016-11" db="UniProtKB">
        <authorList>
            <consortium name="WormBaseParasite"/>
        </authorList>
    </citation>
    <scope>IDENTIFICATION</scope>
</reference>
<feature type="region of interest" description="Disordered" evidence="1">
    <location>
        <begin position="349"/>
        <end position="396"/>
    </location>
</feature>
<dbReference type="AlphaFoldDB" id="A0A1I8F2H5"/>
<feature type="region of interest" description="Disordered" evidence="1">
    <location>
        <begin position="85"/>
        <end position="109"/>
    </location>
</feature>
<accession>A0A1I8F2H5</accession>
<name>A0A1I8F2H5_9PLAT</name>
<feature type="region of interest" description="Disordered" evidence="1">
    <location>
        <begin position="169"/>
        <end position="208"/>
    </location>
</feature>
<dbReference type="WBParaSite" id="maker-unitig_13017-snap-gene-0.4-mRNA-1">
    <property type="protein sequence ID" value="maker-unitig_13017-snap-gene-0.4-mRNA-1"/>
    <property type="gene ID" value="maker-unitig_13017-snap-gene-0.4"/>
</dbReference>
<feature type="compositionally biased region" description="Acidic residues" evidence="1">
    <location>
        <begin position="352"/>
        <end position="361"/>
    </location>
</feature>
<proteinExistence type="predicted"/>
<dbReference type="Proteomes" id="UP000095280">
    <property type="component" value="Unplaced"/>
</dbReference>
<evidence type="ECO:0000313" key="2">
    <source>
        <dbReference type="Proteomes" id="UP000095280"/>
    </source>
</evidence>
<evidence type="ECO:0000313" key="3">
    <source>
        <dbReference type="WBParaSite" id="maker-unitig_13017-snap-gene-0.4-mRNA-1"/>
    </source>
</evidence>
<evidence type="ECO:0000256" key="1">
    <source>
        <dbReference type="SAM" id="MobiDB-lite"/>
    </source>
</evidence>
<keyword evidence="2" id="KW-1185">Reference proteome</keyword>